<keyword evidence="2" id="KW-0808">Transferase</keyword>
<evidence type="ECO:0000313" key="3">
    <source>
        <dbReference type="EMBL" id="GBR43901.1"/>
    </source>
</evidence>
<organism evidence="3 4">
    <name type="scientific">Neokomagataea tanensis NBRC 106556</name>
    <dbReference type="NCBI Taxonomy" id="1223519"/>
    <lineage>
        <taxon>Bacteria</taxon>
        <taxon>Pseudomonadati</taxon>
        <taxon>Pseudomonadota</taxon>
        <taxon>Alphaproteobacteria</taxon>
        <taxon>Acetobacterales</taxon>
        <taxon>Acetobacteraceae</taxon>
        <taxon>Neokomagataea</taxon>
    </lineage>
</organism>
<name>A0ABQ0QGG6_9PROT</name>
<keyword evidence="4" id="KW-1185">Reference proteome</keyword>
<dbReference type="InterPro" id="IPR028345">
    <property type="entry name" value="Antibiotic_NAT-like"/>
</dbReference>
<sequence>MIGSGWETCTALHLAERRAEPNGPTIQEGAPMLINGQRQWVPITLPLMDSARFVTIGAQLDGTPFMTHGHIGHAFSRFFPLRPASHITETALRVTSRPPT</sequence>
<dbReference type="Pfam" id="PF02522">
    <property type="entry name" value="Antibiotic_NAT"/>
    <property type="match status" value="1"/>
</dbReference>
<gene>
    <name evidence="3" type="ORF">AA106556_0251</name>
</gene>
<dbReference type="EMBL" id="BAQB01000001">
    <property type="protein sequence ID" value="GBR43901.1"/>
    <property type="molecule type" value="Genomic_DNA"/>
</dbReference>
<protein>
    <recommendedName>
        <fullName evidence="1 2">Aminoglycoside N(3)-acetyltransferase</fullName>
        <ecNumber evidence="2">2.3.1.-</ecNumber>
    </recommendedName>
</protein>
<evidence type="ECO:0000313" key="4">
    <source>
        <dbReference type="Proteomes" id="UP001062443"/>
    </source>
</evidence>
<reference evidence="3" key="1">
    <citation type="submission" date="2013-04" db="EMBL/GenBank/DDBJ databases">
        <title>The genome sequencing project of 58 acetic acid bacteria.</title>
        <authorList>
            <person name="Okamoto-Kainuma A."/>
            <person name="Ishikawa M."/>
            <person name="Umino S."/>
            <person name="Koizumi Y."/>
            <person name="Shiwa Y."/>
            <person name="Yoshikawa H."/>
            <person name="Matsutani M."/>
            <person name="Matsushita K."/>
        </authorList>
    </citation>
    <scope>NUCLEOTIDE SEQUENCE</scope>
    <source>
        <strain evidence="3">NBRC 106556</strain>
    </source>
</reference>
<keyword evidence="2" id="KW-0046">Antibiotic resistance</keyword>
<comment type="caution">
    <text evidence="3">The sequence shown here is derived from an EMBL/GenBank/DDBJ whole genome shotgun (WGS) entry which is preliminary data.</text>
</comment>
<proteinExistence type="inferred from homology"/>
<dbReference type="Proteomes" id="UP001062443">
    <property type="component" value="Unassembled WGS sequence"/>
</dbReference>
<dbReference type="SUPFAM" id="SSF110710">
    <property type="entry name" value="TTHA0583/YokD-like"/>
    <property type="match status" value="1"/>
</dbReference>
<comment type="catalytic activity">
    <reaction evidence="2">
        <text>a 2-deoxystreptamine antibiotic + acetyl-CoA = an N(3)-acetyl-2-deoxystreptamine antibiotic + CoA + H(+)</text>
        <dbReference type="Rhea" id="RHEA:12665"/>
        <dbReference type="ChEBI" id="CHEBI:15378"/>
        <dbReference type="ChEBI" id="CHEBI:57287"/>
        <dbReference type="ChEBI" id="CHEBI:57288"/>
        <dbReference type="ChEBI" id="CHEBI:57921"/>
        <dbReference type="ChEBI" id="CHEBI:77452"/>
        <dbReference type="EC" id="2.3.1.81"/>
    </reaction>
</comment>
<comment type="similarity">
    <text evidence="2">Belongs to the antibiotic N-acetyltransferase family.</text>
</comment>
<keyword evidence="2" id="KW-0012">Acyltransferase</keyword>
<evidence type="ECO:0000256" key="1">
    <source>
        <dbReference type="ARBA" id="ARBA00012882"/>
    </source>
</evidence>
<dbReference type="EC" id="2.3.1.-" evidence="2"/>
<evidence type="ECO:0000256" key="2">
    <source>
        <dbReference type="RuleBase" id="RU365031"/>
    </source>
</evidence>
<accession>A0ABQ0QGG6</accession>
<dbReference type="InterPro" id="IPR003679">
    <property type="entry name" value="Amioglycoside_AcTrfase"/>
</dbReference>